<evidence type="ECO:0000313" key="5">
    <source>
        <dbReference type="EMBL" id="CAG8450162.1"/>
    </source>
</evidence>
<dbReference type="AlphaFoldDB" id="A0A9N8YVX9"/>
<dbReference type="PANTHER" id="PTHR39142">
    <property type="entry name" value="MID1P"/>
    <property type="match status" value="1"/>
</dbReference>
<evidence type="ECO:0000256" key="3">
    <source>
        <dbReference type="SAM" id="SignalP"/>
    </source>
</evidence>
<feature type="transmembrane region" description="Helical" evidence="2">
    <location>
        <begin position="507"/>
        <end position="526"/>
    </location>
</feature>
<dbReference type="PROSITE" id="PS50038">
    <property type="entry name" value="FZ"/>
    <property type="match status" value="1"/>
</dbReference>
<dbReference type="InterPro" id="IPR020067">
    <property type="entry name" value="Frizzled_dom"/>
</dbReference>
<keyword evidence="2" id="KW-1133">Transmembrane helix</keyword>
<proteinExistence type="predicted"/>
<dbReference type="PANTHER" id="PTHR39142:SF1">
    <property type="entry name" value="AEL197CP"/>
    <property type="match status" value="1"/>
</dbReference>
<dbReference type="Pfam" id="PF12929">
    <property type="entry name" value="Mid1"/>
    <property type="match status" value="1"/>
</dbReference>
<gene>
    <name evidence="5" type="ORF">CPELLU_LOCUS96</name>
</gene>
<feature type="signal peptide" evidence="3">
    <location>
        <begin position="1"/>
        <end position="27"/>
    </location>
</feature>
<feature type="domain" description="FZ" evidence="4">
    <location>
        <begin position="318"/>
        <end position="455"/>
    </location>
</feature>
<keyword evidence="1" id="KW-1015">Disulfide bond</keyword>
<accession>A0A9N8YVX9</accession>
<keyword evidence="6" id="KW-1185">Reference proteome</keyword>
<keyword evidence="3" id="KW-0732">Signal</keyword>
<dbReference type="EMBL" id="CAJVQA010000018">
    <property type="protein sequence ID" value="CAG8450162.1"/>
    <property type="molecule type" value="Genomic_DNA"/>
</dbReference>
<evidence type="ECO:0000313" key="6">
    <source>
        <dbReference type="Proteomes" id="UP000789759"/>
    </source>
</evidence>
<reference evidence="5" key="1">
    <citation type="submission" date="2021-06" db="EMBL/GenBank/DDBJ databases">
        <authorList>
            <person name="Kallberg Y."/>
            <person name="Tangrot J."/>
            <person name="Rosling A."/>
        </authorList>
    </citation>
    <scope>NUCLEOTIDE SEQUENCE</scope>
    <source>
        <strain evidence="5">FL966</strain>
    </source>
</reference>
<dbReference type="Proteomes" id="UP000789759">
    <property type="component" value="Unassembled WGS sequence"/>
</dbReference>
<dbReference type="GO" id="GO:0005262">
    <property type="term" value="F:calcium channel activity"/>
    <property type="evidence" value="ECO:0007669"/>
    <property type="project" value="InterPro"/>
</dbReference>
<sequence length="527" mass="57938">MQKHKIYDTITFLTFTIWLFTITAVQAQQTMQLLNTFDGYINSTNSYVTFMFNASGVPDRTGGLSRIFAMVKRQATSPTATIGSRLPGSSTIISSTTSIINQPTPPPVSGSSKKIYISISICRIPKGSANYPPRAFVSTNPSQTRPGPNMINTQEIFIENGFANYTITLPYTYIGILYPNKTGLTGDYYYSVGASILDYRHPLPTSDIQLIREDTDSSSALFRLNKYFDVGVITAYIAEKSLVEGLSHSACAFNMSTSTNLNFQYNYTTQRSSPNNVSTVSTVFISKLNNGTDYTALVVTNNSNILRLSSNPLPLKTLSQINCRLISGLSFCDKVAYSVPANPSLATSDIANIYDNLANASYQNFSLALAQYSCDSQFSLVRNCDDCRVAYKDWICAVSIPRCGATNSNSIIPRQVNQSRIPAIDQALYPGAYQEIPPCINLCYNVTQSCPPILQFNCPPNGTFNSVLSLSYGMMSSGISVNNEILCNPMGSDWVISMAIRKNDRPIRYWTLGLAYAIFGIIVFGFS</sequence>
<keyword evidence="2" id="KW-0812">Transmembrane</keyword>
<evidence type="ECO:0000256" key="1">
    <source>
        <dbReference type="ARBA" id="ARBA00023157"/>
    </source>
</evidence>
<evidence type="ECO:0000256" key="2">
    <source>
        <dbReference type="SAM" id="Phobius"/>
    </source>
</evidence>
<dbReference type="OrthoDB" id="5405745at2759"/>
<evidence type="ECO:0000259" key="4">
    <source>
        <dbReference type="PROSITE" id="PS50038"/>
    </source>
</evidence>
<keyword evidence="2" id="KW-0472">Membrane</keyword>
<protein>
    <submittedName>
        <fullName evidence="5">1454_t:CDS:1</fullName>
    </submittedName>
</protein>
<organism evidence="5 6">
    <name type="scientific">Cetraspora pellucida</name>
    <dbReference type="NCBI Taxonomy" id="1433469"/>
    <lineage>
        <taxon>Eukaryota</taxon>
        <taxon>Fungi</taxon>
        <taxon>Fungi incertae sedis</taxon>
        <taxon>Mucoromycota</taxon>
        <taxon>Glomeromycotina</taxon>
        <taxon>Glomeromycetes</taxon>
        <taxon>Diversisporales</taxon>
        <taxon>Gigasporaceae</taxon>
        <taxon>Cetraspora</taxon>
    </lineage>
</organism>
<feature type="chain" id="PRO_5040367520" evidence="3">
    <location>
        <begin position="28"/>
        <end position="527"/>
    </location>
</feature>
<comment type="caution">
    <text evidence="5">The sequence shown here is derived from an EMBL/GenBank/DDBJ whole genome shotgun (WGS) entry which is preliminary data.</text>
</comment>
<dbReference type="InterPro" id="IPR024338">
    <property type="entry name" value="MID1/Yam8"/>
</dbReference>
<dbReference type="GO" id="GO:0098703">
    <property type="term" value="P:calcium ion import across plasma membrane"/>
    <property type="evidence" value="ECO:0007669"/>
    <property type="project" value="InterPro"/>
</dbReference>
<name>A0A9N8YVX9_9GLOM</name>